<dbReference type="PROSITE" id="PS50109">
    <property type="entry name" value="HIS_KIN"/>
    <property type="match status" value="1"/>
</dbReference>
<accession>A0A410RMZ0</accession>
<evidence type="ECO:0000259" key="9">
    <source>
        <dbReference type="PROSITE" id="PS50109"/>
    </source>
</evidence>
<evidence type="ECO:0000256" key="4">
    <source>
        <dbReference type="ARBA" id="ARBA00022679"/>
    </source>
</evidence>
<evidence type="ECO:0000256" key="8">
    <source>
        <dbReference type="ARBA" id="ARBA00023012"/>
    </source>
</evidence>
<dbReference type="InterPro" id="IPR004358">
    <property type="entry name" value="Sig_transdc_His_kin-like_C"/>
</dbReference>
<dbReference type="GO" id="GO:0005524">
    <property type="term" value="F:ATP binding"/>
    <property type="evidence" value="ECO:0007669"/>
    <property type="project" value="UniProtKB-KW"/>
</dbReference>
<dbReference type="PANTHER" id="PTHR43065">
    <property type="entry name" value="SENSOR HISTIDINE KINASE"/>
    <property type="match status" value="1"/>
</dbReference>
<dbReference type="CDD" id="cd01068">
    <property type="entry name" value="globin_sensor"/>
    <property type="match status" value="1"/>
</dbReference>
<evidence type="ECO:0000256" key="2">
    <source>
        <dbReference type="ARBA" id="ARBA00012438"/>
    </source>
</evidence>
<dbReference type="InterPro" id="IPR003594">
    <property type="entry name" value="HATPase_dom"/>
</dbReference>
<dbReference type="PRINTS" id="PR00344">
    <property type="entry name" value="BCTRLSENSOR"/>
</dbReference>
<dbReference type="CDD" id="cd00082">
    <property type="entry name" value="HisKA"/>
    <property type="match status" value="1"/>
</dbReference>
<keyword evidence="4" id="KW-0808">Transferase</keyword>
<sequence>MEAGPGGVTDDILEELQRYVGFSTGDGEALRELHPIACAHFERIADVFYRRILEHPGAREALEGGESRVGHLKVTLQDWMGSLLLGPWDAAWFERRCRIGRVHVRIHLPQHYMFGAMNLLRQELTAVMEESLRDDPARTARLGRALGKILDLELAIMLHTYREDLLAQSARAERLATFGQLVGSIGHELRNPLGVIETSLFILKGRLAADEDARVVKHLDRIGEQVGVANHIITSLLDMIRSRPLVRAPLRLTEVWTSARKDVAPPPHVRVREEGLEALPPLEGDAVQLRQVFVNLLQNAVQALGEREGEVRLTADVPEDGARRVRLVLEDSGPGLDPAIRARVFEPLMTTKARGLGLGLALVRRILERHGGGIAYAPAEAGAGPGGARFVVELPLTLEPS</sequence>
<dbReference type="GO" id="GO:0020037">
    <property type="term" value="F:heme binding"/>
    <property type="evidence" value="ECO:0007669"/>
    <property type="project" value="InterPro"/>
</dbReference>
<dbReference type="Proteomes" id="UP000288758">
    <property type="component" value="Chromosome"/>
</dbReference>
<dbReference type="GO" id="GO:0000155">
    <property type="term" value="F:phosphorelay sensor kinase activity"/>
    <property type="evidence" value="ECO:0007669"/>
    <property type="project" value="InterPro"/>
</dbReference>
<dbReference type="Pfam" id="PF00512">
    <property type="entry name" value="HisKA"/>
    <property type="match status" value="1"/>
</dbReference>
<evidence type="ECO:0000256" key="5">
    <source>
        <dbReference type="ARBA" id="ARBA00022741"/>
    </source>
</evidence>
<dbReference type="SUPFAM" id="SSF55874">
    <property type="entry name" value="ATPase domain of HSP90 chaperone/DNA topoisomerase II/histidine kinase"/>
    <property type="match status" value="1"/>
</dbReference>
<dbReference type="EMBL" id="CP034669">
    <property type="protein sequence ID" value="QAT83300.1"/>
    <property type="molecule type" value="Genomic_DNA"/>
</dbReference>
<dbReference type="SUPFAM" id="SSF47384">
    <property type="entry name" value="Homodimeric domain of signal transducing histidine kinase"/>
    <property type="match status" value="1"/>
</dbReference>
<keyword evidence="7" id="KW-0067">ATP-binding</keyword>
<name>A0A410RMZ0_CORCK</name>
<evidence type="ECO:0000256" key="3">
    <source>
        <dbReference type="ARBA" id="ARBA00022553"/>
    </source>
</evidence>
<dbReference type="InterPro" id="IPR003661">
    <property type="entry name" value="HisK_dim/P_dom"/>
</dbReference>
<dbReference type="AlphaFoldDB" id="A0A410RMZ0"/>
<dbReference type="GO" id="GO:0019825">
    <property type="term" value="F:oxygen binding"/>
    <property type="evidence" value="ECO:0007669"/>
    <property type="project" value="InterPro"/>
</dbReference>
<dbReference type="Gene3D" id="1.10.490.10">
    <property type="entry name" value="Globins"/>
    <property type="match status" value="1"/>
</dbReference>
<dbReference type="SMART" id="SM00388">
    <property type="entry name" value="HisKA"/>
    <property type="match status" value="1"/>
</dbReference>
<keyword evidence="8" id="KW-0902">Two-component regulatory system</keyword>
<keyword evidence="5" id="KW-0547">Nucleotide-binding</keyword>
<dbReference type="RefSeq" id="WP_240672773.1">
    <property type="nucleotide sequence ID" value="NZ_CP034669.1"/>
</dbReference>
<keyword evidence="6 10" id="KW-0418">Kinase</keyword>
<dbReference type="InterPro" id="IPR005467">
    <property type="entry name" value="His_kinase_dom"/>
</dbReference>
<evidence type="ECO:0000256" key="7">
    <source>
        <dbReference type="ARBA" id="ARBA00022840"/>
    </source>
</evidence>
<dbReference type="SMART" id="SM00387">
    <property type="entry name" value="HATPase_c"/>
    <property type="match status" value="1"/>
</dbReference>
<protein>
    <recommendedName>
        <fullName evidence="2">histidine kinase</fullName>
        <ecNumber evidence="2">2.7.13.3</ecNumber>
    </recommendedName>
</protein>
<evidence type="ECO:0000256" key="1">
    <source>
        <dbReference type="ARBA" id="ARBA00000085"/>
    </source>
</evidence>
<reference evidence="10 11" key="1">
    <citation type="submission" date="2018-12" db="EMBL/GenBank/DDBJ databases">
        <title>Complete Genome Sequence of the Corallopyronin A producing Myxobacterium Corallococcus coralloides B035.</title>
        <authorList>
            <person name="Bouhired S.M."/>
            <person name="Rupp O."/>
            <person name="Blom J."/>
            <person name="Schaeberle T.F."/>
            <person name="Kehraus S."/>
            <person name="Schiefer A."/>
            <person name="Pfarr K."/>
            <person name="Goesmann A."/>
            <person name="Hoerauf A."/>
            <person name="Koenig G.M."/>
        </authorList>
    </citation>
    <scope>NUCLEOTIDE SEQUENCE [LARGE SCALE GENOMIC DNA]</scope>
    <source>
        <strain evidence="10 11">B035</strain>
    </source>
</reference>
<dbReference type="Gene3D" id="1.10.287.130">
    <property type="match status" value="1"/>
</dbReference>
<evidence type="ECO:0000313" key="10">
    <source>
        <dbReference type="EMBL" id="QAT83300.1"/>
    </source>
</evidence>
<dbReference type="InterPro" id="IPR036097">
    <property type="entry name" value="HisK_dim/P_sf"/>
</dbReference>
<organism evidence="10 11">
    <name type="scientific">Corallococcus coralloides</name>
    <name type="common">Myxococcus coralloides</name>
    <dbReference type="NCBI Taxonomy" id="184914"/>
    <lineage>
        <taxon>Bacteria</taxon>
        <taxon>Pseudomonadati</taxon>
        <taxon>Myxococcota</taxon>
        <taxon>Myxococcia</taxon>
        <taxon>Myxococcales</taxon>
        <taxon>Cystobacterineae</taxon>
        <taxon>Myxococcaceae</taxon>
        <taxon>Corallococcus</taxon>
    </lineage>
</organism>
<evidence type="ECO:0000256" key="6">
    <source>
        <dbReference type="ARBA" id="ARBA00022777"/>
    </source>
</evidence>
<keyword evidence="3" id="KW-0597">Phosphoprotein</keyword>
<dbReference type="Gene3D" id="3.30.565.10">
    <property type="entry name" value="Histidine kinase-like ATPase, C-terminal domain"/>
    <property type="match status" value="1"/>
</dbReference>
<dbReference type="Pfam" id="PF11563">
    <property type="entry name" value="Protoglobin"/>
    <property type="match status" value="1"/>
</dbReference>
<comment type="catalytic activity">
    <reaction evidence="1">
        <text>ATP + protein L-histidine = ADP + protein N-phospho-L-histidine.</text>
        <dbReference type="EC" id="2.7.13.3"/>
    </reaction>
</comment>
<dbReference type="PANTHER" id="PTHR43065:SF10">
    <property type="entry name" value="PEROXIDE STRESS-ACTIVATED HISTIDINE KINASE MAK3"/>
    <property type="match status" value="1"/>
</dbReference>
<gene>
    <name evidence="10" type="primary">atoS1_1</name>
    <name evidence="10" type="ORF">EJ065_1702</name>
</gene>
<dbReference type="Pfam" id="PF02518">
    <property type="entry name" value="HATPase_c"/>
    <property type="match status" value="1"/>
</dbReference>
<evidence type="ECO:0000313" key="11">
    <source>
        <dbReference type="Proteomes" id="UP000288758"/>
    </source>
</evidence>
<feature type="domain" description="Histidine kinase" evidence="9">
    <location>
        <begin position="184"/>
        <end position="398"/>
    </location>
</feature>
<dbReference type="InterPro" id="IPR044398">
    <property type="entry name" value="Globin-sensor_dom"/>
</dbReference>
<proteinExistence type="predicted"/>
<dbReference type="EC" id="2.7.13.3" evidence="2"/>
<dbReference type="InterPro" id="IPR039379">
    <property type="entry name" value="Protoglobin_sensor_dom"/>
</dbReference>
<dbReference type="InterPro" id="IPR036890">
    <property type="entry name" value="HATPase_C_sf"/>
</dbReference>
<dbReference type="InterPro" id="IPR009050">
    <property type="entry name" value="Globin-like_sf"/>
</dbReference>
<dbReference type="InterPro" id="IPR012292">
    <property type="entry name" value="Globin/Proto"/>
</dbReference>
<dbReference type="SUPFAM" id="SSF46458">
    <property type="entry name" value="Globin-like"/>
    <property type="match status" value="1"/>
</dbReference>